<dbReference type="AlphaFoldDB" id="A0A1C3ZHC9"/>
<dbReference type="EMBL" id="FMAR01000001">
    <property type="protein sequence ID" value="SCB81764.1"/>
    <property type="molecule type" value="Genomic_DNA"/>
</dbReference>
<dbReference type="Proteomes" id="UP000242818">
    <property type="component" value="Unassembled WGS sequence"/>
</dbReference>
<gene>
    <name evidence="1" type="ORF">GA0116948_101398</name>
</gene>
<name>A0A1C3ZHC9_9BACT</name>
<dbReference type="STRING" id="1335309.GA0116948_101398"/>
<evidence type="ECO:0000313" key="2">
    <source>
        <dbReference type="Proteomes" id="UP000242818"/>
    </source>
</evidence>
<reference evidence="1 2" key="1">
    <citation type="submission" date="2016-08" db="EMBL/GenBank/DDBJ databases">
        <authorList>
            <person name="Seilhamer J.J."/>
        </authorList>
    </citation>
    <scope>NUCLEOTIDE SEQUENCE [LARGE SCALE GENOMIC DNA]</scope>
    <source>
        <strain evidence="1 2">A37T2</strain>
    </source>
</reference>
<sequence>MGTGLHKEVAYINATSAIGAQGIFRNGQPLAVPGSADVTVLLRAGYEQLGSPYPKFHKMDTLSKLGWLAAEILLTGTPLLERYAAGSVGLALANQSSSLDTDLRYFDTVKDIASPALFVYTLSNIVIGEICIRHGFKGENIFFVQPRFDTTGMADYVQELFAEQAVDACICGWVEVMHTHFEAALFLVEKEAGSSALPLNAHNLEKLYQSITNGNGATDSRS</sequence>
<evidence type="ECO:0000313" key="1">
    <source>
        <dbReference type="EMBL" id="SCB81764.1"/>
    </source>
</evidence>
<organism evidence="1 2">
    <name type="scientific">Chitinophaga costaii</name>
    <dbReference type="NCBI Taxonomy" id="1335309"/>
    <lineage>
        <taxon>Bacteria</taxon>
        <taxon>Pseudomonadati</taxon>
        <taxon>Bacteroidota</taxon>
        <taxon>Chitinophagia</taxon>
        <taxon>Chitinophagales</taxon>
        <taxon>Chitinophagaceae</taxon>
        <taxon>Chitinophaga</taxon>
    </lineage>
</organism>
<evidence type="ECO:0008006" key="3">
    <source>
        <dbReference type="Google" id="ProtNLM"/>
    </source>
</evidence>
<proteinExistence type="predicted"/>
<dbReference type="RefSeq" id="WP_089708461.1">
    <property type="nucleotide sequence ID" value="NZ_FMAR01000001.1"/>
</dbReference>
<keyword evidence="2" id="KW-1185">Reference proteome</keyword>
<accession>A0A1C3ZHC9</accession>
<protein>
    <recommendedName>
        <fullName evidence="3">Beta-ketoacyl synthase, N-terminal domain</fullName>
    </recommendedName>
</protein>
<dbReference type="OrthoDB" id="1071350at2"/>